<dbReference type="eggNOG" id="COG3747">
    <property type="taxonomic scope" value="Bacteria"/>
</dbReference>
<dbReference type="InterPro" id="IPR006448">
    <property type="entry name" value="Phage_term_ssu_P27"/>
</dbReference>
<reference evidence="1 2" key="1">
    <citation type="journal article" date="2010" name="Proc. Natl. Acad. Sci. U.S.A.">
        <title>A Nitrospira metagenome illuminates the physiology and evolution of globally important nitrite-oxidizing bacteria.</title>
        <authorList>
            <person name="Lucker S."/>
            <person name="Wagner M."/>
            <person name="Maixner F."/>
            <person name="Pelletier E."/>
            <person name="Koch H."/>
            <person name="Vacherie B."/>
            <person name="Rattei T."/>
            <person name="Sinninghe Damste J."/>
            <person name="Spieck E."/>
            <person name="Le Paslier D."/>
            <person name="Daims H."/>
        </authorList>
    </citation>
    <scope>NUCLEOTIDE SEQUENCE [LARGE SCALE GENOMIC DNA]</scope>
</reference>
<organism evidence="1 2">
    <name type="scientific">Nitrospira defluvii</name>
    <dbReference type="NCBI Taxonomy" id="330214"/>
    <lineage>
        <taxon>Bacteria</taxon>
        <taxon>Pseudomonadati</taxon>
        <taxon>Nitrospirota</taxon>
        <taxon>Nitrospiria</taxon>
        <taxon>Nitrospirales</taxon>
        <taxon>Nitrospiraceae</taxon>
        <taxon>Nitrospira</taxon>
    </lineage>
</organism>
<keyword evidence="2" id="KW-1185">Reference proteome</keyword>
<dbReference type="KEGG" id="nde:NIDE4005"/>
<gene>
    <name evidence="1" type="ORF">NIDE4005</name>
</gene>
<dbReference type="EMBL" id="FP929003">
    <property type="protein sequence ID" value="CBK43674.1"/>
    <property type="molecule type" value="Genomic_DNA"/>
</dbReference>
<evidence type="ECO:0000313" key="1">
    <source>
        <dbReference type="EMBL" id="CBK43674.1"/>
    </source>
</evidence>
<dbReference type="STRING" id="330214.NIDE4005"/>
<evidence type="ECO:0000313" key="2">
    <source>
        <dbReference type="Proteomes" id="UP000001660"/>
    </source>
</evidence>
<accession>D8P842</accession>
<protein>
    <submittedName>
        <fullName evidence="1">Uncharacterized protein</fullName>
    </submittedName>
</protein>
<dbReference type="HOGENOM" id="CLU_1934216_0_0_0"/>
<dbReference type="Proteomes" id="UP000001660">
    <property type="component" value="Chromosome"/>
</dbReference>
<name>D8P842_9BACT</name>
<dbReference type="AlphaFoldDB" id="D8P842"/>
<proteinExistence type="predicted"/>
<dbReference type="Pfam" id="PF05119">
    <property type="entry name" value="Terminase_4"/>
    <property type="match status" value="1"/>
</dbReference>
<sequence length="130" mass="14473">MLKTGPFDLGIPPMPKGLDGYARGEWRRLVSHLSEKGVLCPADIFILQVTCEAYSELMRWSSALKRSVSRYPHSRRTMRARDVDMRSALLNTYLHCLEECSAPPPDHIRLRVLPTKDPGGAGNLLAGGAR</sequence>